<comment type="domain">
    <text evidence="13">Subfamily III proteins have a conserved RTxK motif about 40-50 residues from the C-terminus; the threonine may be replaced by serine or cysteine.</text>
</comment>
<feature type="region of interest" description="Disordered" evidence="14">
    <location>
        <begin position="391"/>
        <end position="426"/>
    </location>
</feature>
<comment type="function">
    <text evidence="11 13">Metal-dependent phosphatase that shows phosphatase activity against several substrates, including fructose-1-phosphate and fructose-6-phosphate. Its preference for fructose-1-phosphate, a strong glycating agent that causes DNA damage rather than a canonical yeast metabolite, suggests a damage-control function in hexose phosphate metabolism. Has also been shown to have O-methyltransferase activity that methylates glutamate residues of target proteins to form gamma-glutamyl methyl ester residues. Possibly methylates PCNA, suggesting it is involved in the DNA damage response.</text>
</comment>
<evidence type="ECO:0000256" key="5">
    <source>
        <dbReference type="ARBA" id="ARBA00022603"/>
    </source>
</evidence>
<dbReference type="PANTHER" id="PTHR12260:SF6">
    <property type="entry name" value="DAMAGE-CONTROL PHOSPHATASE ARMT1"/>
    <property type="match status" value="1"/>
</dbReference>
<dbReference type="GO" id="GO:0046872">
    <property type="term" value="F:metal ion binding"/>
    <property type="evidence" value="ECO:0007669"/>
    <property type="project" value="UniProtKB-UniRule"/>
</dbReference>
<organism evidence="16 17">
    <name type="scientific">Tachuris rubrigastra</name>
    <dbReference type="NCBI Taxonomy" id="495162"/>
    <lineage>
        <taxon>Eukaryota</taxon>
        <taxon>Metazoa</taxon>
        <taxon>Chordata</taxon>
        <taxon>Craniata</taxon>
        <taxon>Vertebrata</taxon>
        <taxon>Euteleostomi</taxon>
        <taxon>Archelosauria</taxon>
        <taxon>Archosauria</taxon>
        <taxon>Dinosauria</taxon>
        <taxon>Saurischia</taxon>
        <taxon>Theropoda</taxon>
        <taxon>Coelurosauria</taxon>
        <taxon>Aves</taxon>
        <taxon>Neognathae</taxon>
        <taxon>Neoaves</taxon>
        <taxon>Telluraves</taxon>
        <taxon>Australaves</taxon>
        <taxon>Passeriformes</taxon>
        <taxon>Tyrannidae</taxon>
        <taxon>Tachuris</taxon>
    </lineage>
</organism>
<reference evidence="16 17" key="1">
    <citation type="submission" date="2019-09" db="EMBL/GenBank/DDBJ databases">
        <title>Bird 10,000 Genomes (B10K) Project - Family phase.</title>
        <authorList>
            <person name="Zhang G."/>
        </authorList>
    </citation>
    <scope>NUCLEOTIDE SEQUENCE [LARGE SCALE GENOMIC DNA]</scope>
    <source>
        <strain evidence="16">B10K-CU-031-13</strain>
        <tissue evidence="16">Muscle</tissue>
    </source>
</reference>
<comment type="cofactor">
    <cofactor evidence="13">
        <name>Mn(2+)</name>
        <dbReference type="ChEBI" id="CHEBI:29035"/>
    </cofactor>
    <cofactor evidence="13">
        <name>Ni(2+)</name>
        <dbReference type="ChEBI" id="CHEBI:49786"/>
    </cofactor>
</comment>
<keyword evidence="8 13" id="KW-0479">Metal-binding</keyword>
<evidence type="ECO:0000256" key="2">
    <source>
        <dbReference type="ARBA" id="ARBA00001326"/>
    </source>
</evidence>
<evidence type="ECO:0000259" key="15">
    <source>
        <dbReference type="Pfam" id="PF01937"/>
    </source>
</evidence>
<keyword evidence="5 13" id="KW-0489">Methyltransferase</keyword>
<comment type="similarity">
    <text evidence="3 13">Belongs to the damage-control phosphatase family. Sugar phosphate phosphatase III subfamily.</text>
</comment>
<evidence type="ECO:0000256" key="4">
    <source>
        <dbReference type="ARBA" id="ARBA00022596"/>
    </source>
</evidence>
<evidence type="ECO:0000256" key="14">
    <source>
        <dbReference type="SAM" id="MobiDB-lite"/>
    </source>
</evidence>
<protein>
    <recommendedName>
        <fullName evidence="13">Sugar phosphate phosphatase</fullName>
        <ecNumber evidence="13">2.1.1.-</ecNumber>
        <ecNumber evidence="13">3.1.3.-</ecNumber>
    </recommendedName>
</protein>
<dbReference type="InterPro" id="IPR036075">
    <property type="entry name" value="ARMT-1-like_metal-bd_sf"/>
</dbReference>
<feature type="non-terminal residue" evidence="16">
    <location>
        <position position="1"/>
    </location>
</feature>
<evidence type="ECO:0000313" key="17">
    <source>
        <dbReference type="Proteomes" id="UP000540952"/>
    </source>
</evidence>
<evidence type="ECO:0000256" key="1">
    <source>
        <dbReference type="ARBA" id="ARBA00000807"/>
    </source>
</evidence>
<dbReference type="Pfam" id="PF01937">
    <property type="entry name" value="ARMT1-like_dom"/>
    <property type="match status" value="1"/>
</dbReference>
<keyword evidence="17" id="KW-1185">Reference proteome</keyword>
<sequence>SFAYPPLKDRLPHPPPRVIDTLPPHKNEFFDPPREKGVEAEKRAISFLSPPRNELQTAPPVTPLEDAPPDATLWNPPPDYQRNLSPPNGEPSWSPPPWLFVESPPYRRIHAAPPQNPPIPPLDVFKEGPPQNFFESHPPLIALCTYPPQLLKNINPPHEKQLKDPPLKLLQVSLWGNKCDLSFSAGEDSSQKSSPLQSLANMVPYILVNDMEKLWSLLVNAKKNKTERSNVRVDIILDNAGFELVSDLVLADFLLSSKLADEVYFHGKSIPWYVSDTTKHDFNPPLKQLQSAPPLWMSRCGPPREGNLKNPPRVFCDHIPPPLPHDFSPPRGVAPDFPPQLQKSNFPPLKGDLNYPPLTGDRKCPPPVPFHQALNKFHPAPLCSLRTLKSDPPLGLKPGHPPQIQASEPPPLVSGKYGPPQFDTGL</sequence>
<evidence type="ECO:0000256" key="6">
    <source>
        <dbReference type="ARBA" id="ARBA00022679"/>
    </source>
</evidence>
<dbReference type="GO" id="GO:0051998">
    <property type="term" value="F:protein carboxyl O-methyltransferase activity"/>
    <property type="evidence" value="ECO:0007669"/>
    <property type="project" value="UniProtKB-UniRule"/>
</dbReference>
<keyword evidence="7" id="KW-0949">S-adenosyl-L-methionine</keyword>
<comment type="catalytic activity">
    <reaction evidence="12 13">
        <text>beta-D-fructose 6-phosphate = dihydroxyacetone + D-glyceraldehyde 3-phosphate</text>
        <dbReference type="Rhea" id="RHEA:28002"/>
        <dbReference type="ChEBI" id="CHEBI:16016"/>
        <dbReference type="ChEBI" id="CHEBI:57634"/>
        <dbReference type="ChEBI" id="CHEBI:59776"/>
    </reaction>
</comment>
<dbReference type="EMBL" id="VZRD01000064">
    <property type="protein sequence ID" value="NWR30772.1"/>
    <property type="molecule type" value="Genomic_DNA"/>
</dbReference>
<evidence type="ECO:0000256" key="12">
    <source>
        <dbReference type="ARBA" id="ARBA00048809"/>
    </source>
</evidence>
<dbReference type="InterPro" id="IPR002791">
    <property type="entry name" value="ARMT1-like_metal-bd"/>
</dbReference>
<evidence type="ECO:0000256" key="8">
    <source>
        <dbReference type="ARBA" id="ARBA00022723"/>
    </source>
</evidence>
<feature type="compositionally biased region" description="Basic and acidic residues" evidence="14">
    <location>
        <begin position="23"/>
        <end position="44"/>
    </location>
</feature>
<gene>
    <name evidence="16" type="primary">Armt1</name>
    <name evidence="16" type="ORF">TACRUB_R10002</name>
</gene>
<dbReference type="Gene3D" id="1.20.930.60">
    <property type="match status" value="1"/>
</dbReference>
<dbReference type="FunFam" id="3.40.50.10880:FF:000002">
    <property type="entry name" value="Acidic residue methyltransferase 1"/>
    <property type="match status" value="1"/>
</dbReference>
<evidence type="ECO:0000256" key="9">
    <source>
        <dbReference type="ARBA" id="ARBA00022801"/>
    </source>
</evidence>
<comment type="catalytic activity">
    <reaction evidence="2 13">
        <text>beta-D-fructose 1-phosphate + H2O = D-fructose + phosphate</text>
        <dbReference type="Rhea" id="RHEA:35603"/>
        <dbReference type="ChEBI" id="CHEBI:15377"/>
        <dbReference type="ChEBI" id="CHEBI:37721"/>
        <dbReference type="ChEBI" id="CHEBI:43474"/>
        <dbReference type="ChEBI" id="CHEBI:138881"/>
    </reaction>
</comment>
<keyword evidence="6 16" id="KW-0808">Transferase</keyword>
<evidence type="ECO:0000256" key="7">
    <source>
        <dbReference type="ARBA" id="ARBA00022691"/>
    </source>
</evidence>
<feature type="domain" description="Damage-control phosphatase ARMT1-like metal-binding" evidence="15">
    <location>
        <begin position="9"/>
        <end position="396"/>
    </location>
</feature>
<dbReference type="EC" id="2.1.1.-" evidence="13"/>
<dbReference type="AlphaFoldDB" id="A0A7K4W7P9"/>
<dbReference type="PANTHER" id="PTHR12260">
    <property type="entry name" value="DAMAGE-CONTROL PHOSPHATASE ARMT1"/>
    <property type="match status" value="1"/>
</dbReference>
<dbReference type="SUPFAM" id="SSF111321">
    <property type="entry name" value="AF1104-like"/>
    <property type="match status" value="1"/>
</dbReference>
<accession>A0A7K4W7P9</accession>
<evidence type="ECO:0000256" key="13">
    <source>
        <dbReference type="RuleBase" id="RU367030"/>
    </source>
</evidence>
<comment type="caution">
    <text evidence="16">The sequence shown here is derived from an EMBL/GenBank/DDBJ whole genome shotgun (WGS) entry which is preliminary data.</text>
</comment>
<evidence type="ECO:0000256" key="10">
    <source>
        <dbReference type="ARBA" id="ARBA00023211"/>
    </source>
</evidence>
<comment type="catalytic activity">
    <reaction evidence="1 13">
        <text>L-glutamyl-[protein] + S-adenosyl-L-methionine = [protein]-L-glutamate 5-O-methyl ester + S-adenosyl-L-homocysteine</text>
        <dbReference type="Rhea" id="RHEA:24452"/>
        <dbReference type="Rhea" id="RHEA-COMP:10208"/>
        <dbReference type="Rhea" id="RHEA-COMP:10311"/>
        <dbReference type="ChEBI" id="CHEBI:29973"/>
        <dbReference type="ChEBI" id="CHEBI:57856"/>
        <dbReference type="ChEBI" id="CHEBI:59789"/>
        <dbReference type="ChEBI" id="CHEBI:82795"/>
    </reaction>
</comment>
<dbReference type="GO" id="GO:0016791">
    <property type="term" value="F:phosphatase activity"/>
    <property type="evidence" value="ECO:0007669"/>
    <property type="project" value="TreeGrafter"/>
</dbReference>
<keyword evidence="4" id="KW-0533">Nickel</keyword>
<feature type="region of interest" description="Disordered" evidence="14">
    <location>
        <begin position="1"/>
        <end position="92"/>
    </location>
</feature>
<evidence type="ECO:0000313" key="16">
    <source>
        <dbReference type="EMBL" id="NWR30772.1"/>
    </source>
</evidence>
<dbReference type="EC" id="3.1.3.-" evidence="13"/>
<evidence type="ECO:0000256" key="11">
    <source>
        <dbReference type="ARBA" id="ARBA00045980"/>
    </source>
</evidence>
<feature type="non-terminal residue" evidence="16">
    <location>
        <position position="426"/>
    </location>
</feature>
<dbReference type="GO" id="GO:0005634">
    <property type="term" value="C:nucleus"/>
    <property type="evidence" value="ECO:0007669"/>
    <property type="project" value="TreeGrafter"/>
</dbReference>
<dbReference type="Proteomes" id="UP000540952">
    <property type="component" value="Unassembled WGS sequence"/>
</dbReference>
<feature type="region of interest" description="Disordered" evidence="14">
    <location>
        <begin position="328"/>
        <end position="348"/>
    </location>
</feature>
<name>A0A7K4W7P9_9TYRA</name>
<keyword evidence="9 13" id="KW-0378">Hydrolase</keyword>
<dbReference type="Gene3D" id="3.40.50.10880">
    <property type="entry name" value="Uncharacterised protein PF01937, DUF89, domain 3"/>
    <property type="match status" value="1"/>
</dbReference>
<dbReference type="GO" id="GO:0006974">
    <property type="term" value="P:DNA damage response"/>
    <property type="evidence" value="ECO:0007669"/>
    <property type="project" value="TreeGrafter"/>
</dbReference>
<evidence type="ECO:0000256" key="3">
    <source>
        <dbReference type="ARBA" id="ARBA00009519"/>
    </source>
</evidence>
<dbReference type="GO" id="GO:0032259">
    <property type="term" value="P:methylation"/>
    <property type="evidence" value="ECO:0007669"/>
    <property type="project" value="UniProtKB-KW"/>
</dbReference>
<proteinExistence type="inferred from homology"/>
<keyword evidence="10 13" id="KW-0464">Manganese</keyword>
<dbReference type="InterPro" id="IPR039763">
    <property type="entry name" value="ARMT1"/>
</dbReference>